<dbReference type="EMBL" id="DRGL01000024">
    <property type="protein sequence ID" value="HEA20571.1"/>
    <property type="molecule type" value="Genomic_DNA"/>
</dbReference>
<dbReference type="Proteomes" id="UP000886191">
    <property type="component" value="Unassembled WGS sequence"/>
</dbReference>
<name>A0A831QPW5_9FLAO</name>
<dbReference type="InterPro" id="IPR012349">
    <property type="entry name" value="Split_barrel_FMN-bd"/>
</dbReference>
<evidence type="ECO:0000313" key="6">
    <source>
        <dbReference type="EMBL" id="HEA20571.1"/>
    </source>
</evidence>
<dbReference type="Gene3D" id="2.30.110.10">
    <property type="entry name" value="Electron Transport, Fmn-binding Protein, Chain A"/>
    <property type="match status" value="1"/>
</dbReference>
<proteinExistence type="inferred from homology"/>
<comment type="cofactor">
    <cofactor evidence="1">
        <name>FMN</name>
        <dbReference type="ChEBI" id="CHEBI:58210"/>
    </cofactor>
</comment>
<sequence>MFKKLNSKEISDLDRFYRINLINKISGYKSGNLIGTNSKSGRSNLAVFNSVIHVGANPPYLGFLLRPHTVERHTYENILSTGYFTINQITSEIHKKAHTTSASYPREVSEFKACNLTEWYSKDFPVPFVAESAIKIGLSFVEENAIDCNGTIFIVGKIETLIVPESAISDDGDVRLEELDTVALGGLDTYYTAKKLGRYKFSRPNIDIEEIQ</sequence>
<dbReference type="GO" id="GO:0016646">
    <property type="term" value="F:oxidoreductase activity, acting on the CH-NH group of donors, NAD or NADP as acceptor"/>
    <property type="evidence" value="ECO:0007669"/>
    <property type="project" value="UniProtKB-ARBA"/>
</dbReference>
<keyword evidence="2" id="KW-0285">Flavoprotein</keyword>
<reference evidence="6" key="1">
    <citation type="journal article" date="2020" name="mSystems">
        <title>Genome- and Community-Level Interaction Insights into Carbon Utilization and Element Cycling Functions of Hydrothermarchaeota in Hydrothermal Sediment.</title>
        <authorList>
            <person name="Zhou Z."/>
            <person name="Liu Y."/>
            <person name="Xu W."/>
            <person name="Pan J."/>
            <person name="Luo Z.H."/>
            <person name="Li M."/>
        </authorList>
    </citation>
    <scope>NUCLEOTIDE SEQUENCE [LARGE SCALE GENOMIC DNA]</scope>
    <source>
        <strain evidence="6">HyVt-345</strain>
    </source>
</reference>
<evidence type="ECO:0000256" key="2">
    <source>
        <dbReference type="ARBA" id="ARBA00022630"/>
    </source>
</evidence>
<dbReference type="AlphaFoldDB" id="A0A831QPW5"/>
<dbReference type="PANTHER" id="PTHR33798">
    <property type="entry name" value="FLAVOPROTEIN OXYGENASE"/>
    <property type="match status" value="1"/>
</dbReference>
<accession>A0A831QPW5</accession>
<comment type="similarity">
    <text evidence="4">Belongs to the flavoredoxin family.</text>
</comment>
<keyword evidence="3" id="KW-0288">FMN</keyword>
<feature type="domain" description="Flavin reductase like" evidence="5">
    <location>
        <begin position="30"/>
        <end position="166"/>
    </location>
</feature>
<evidence type="ECO:0000256" key="4">
    <source>
        <dbReference type="ARBA" id="ARBA00038054"/>
    </source>
</evidence>
<evidence type="ECO:0000259" key="5">
    <source>
        <dbReference type="Pfam" id="PF01613"/>
    </source>
</evidence>
<dbReference type="InterPro" id="IPR002563">
    <property type="entry name" value="Flavin_Rdtase-like_dom"/>
</dbReference>
<dbReference type="SUPFAM" id="SSF50475">
    <property type="entry name" value="FMN-binding split barrel"/>
    <property type="match status" value="1"/>
</dbReference>
<dbReference type="Pfam" id="PF01613">
    <property type="entry name" value="Flavin_Reduct"/>
    <property type="match status" value="1"/>
</dbReference>
<protein>
    <submittedName>
        <fullName evidence="6">Flavin oxidoreductase</fullName>
    </submittedName>
</protein>
<dbReference type="PANTHER" id="PTHR33798:SF5">
    <property type="entry name" value="FLAVIN REDUCTASE LIKE DOMAIN-CONTAINING PROTEIN"/>
    <property type="match status" value="1"/>
</dbReference>
<dbReference type="GO" id="GO:0010181">
    <property type="term" value="F:FMN binding"/>
    <property type="evidence" value="ECO:0007669"/>
    <property type="project" value="InterPro"/>
</dbReference>
<gene>
    <name evidence="6" type="ORF">ENH87_06595</name>
</gene>
<organism evidence="6">
    <name type="scientific">Pricia antarctica</name>
    <dbReference type="NCBI Taxonomy" id="641691"/>
    <lineage>
        <taxon>Bacteria</taxon>
        <taxon>Pseudomonadati</taxon>
        <taxon>Bacteroidota</taxon>
        <taxon>Flavobacteriia</taxon>
        <taxon>Flavobacteriales</taxon>
        <taxon>Flavobacteriaceae</taxon>
        <taxon>Pricia</taxon>
    </lineage>
</organism>
<evidence type="ECO:0000256" key="1">
    <source>
        <dbReference type="ARBA" id="ARBA00001917"/>
    </source>
</evidence>
<evidence type="ECO:0000256" key="3">
    <source>
        <dbReference type="ARBA" id="ARBA00022643"/>
    </source>
</evidence>
<comment type="caution">
    <text evidence="6">The sequence shown here is derived from an EMBL/GenBank/DDBJ whole genome shotgun (WGS) entry which is preliminary data.</text>
</comment>